<dbReference type="EMBL" id="BARS01016866">
    <property type="protein sequence ID" value="GAF91615.1"/>
    <property type="molecule type" value="Genomic_DNA"/>
</dbReference>
<dbReference type="Pfam" id="PF17863">
    <property type="entry name" value="AAA_lid_2"/>
    <property type="match status" value="1"/>
</dbReference>
<dbReference type="GO" id="GO:0005524">
    <property type="term" value="F:ATP binding"/>
    <property type="evidence" value="ECO:0007669"/>
    <property type="project" value="InterPro"/>
</dbReference>
<dbReference type="PANTHER" id="PTHR42759">
    <property type="entry name" value="MOXR FAMILY PROTEIN"/>
    <property type="match status" value="1"/>
</dbReference>
<comment type="caution">
    <text evidence="3">The sequence shown here is derived from an EMBL/GenBank/DDBJ whole genome shotgun (WGS) entry which is preliminary data.</text>
</comment>
<dbReference type="SUPFAM" id="SSF52540">
    <property type="entry name" value="P-loop containing nucleoside triphosphate hydrolases"/>
    <property type="match status" value="1"/>
</dbReference>
<dbReference type="Pfam" id="PF07726">
    <property type="entry name" value="AAA_3"/>
    <property type="match status" value="1"/>
</dbReference>
<dbReference type="InterPro" id="IPR050764">
    <property type="entry name" value="CbbQ/NirQ/NorQ/GpvN"/>
</dbReference>
<sequence length="274" mass="31172">GIAKTLMIRSFAAITGAMFSRIQFTPDLLPTDIIGITAYHEKKGFFVIKGPIFGNFILGDEINRSPPKVQSALLEAMQERQVTIGKNTFQLPQPFFVLATQNPIESLGTYPLPAAQMDRFLFKLNVDYPDIDSEKGILEENITIKDFKSFNLKPVISKTDILMFQKTVHDVYSDERIKQYIVDIVDATRNPPKYDIKLGKYIEYGGSPRASISLYISSKAEAMLRRKFFVIPEYVKTVAYDVLRHRILINYEGQSEKITPKQIIDEILSKVPIP</sequence>
<evidence type="ECO:0000259" key="1">
    <source>
        <dbReference type="Pfam" id="PF07726"/>
    </source>
</evidence>
<reference evidence="3" key="1">
    <citation type="journal article" date="2014" name="Front. Microbiol.">
        <title>High frequency of phylogenetically diverse reductive dehalogenase-homologous genes in deep subseafloor sedimentary metagenomes.</title>
        <authorList>
            <person name="Kawai M."/>
            <person name="Futagami T."/>
            <person name="Toyoda A."/>
            <person name="Takaki Y."/>
            <person name="Nishi S."/>
            <person name="Hori S."/>
            <person name="Arai W."/>
            <person name="Tsubouchi T."/>
            <person name="Morono Y."/>
            <person name="Uchiyama I."/>
            <person name="Ito T."/>
            <person name="Fujiyama A."/>
            <person name="Inagaki F."/>
            <person name="Takami H."/>
        </authorList>
    </citation>
    <scope>NUCLEOTIDE SEQUENCE</scope>
    <source>
        <strain evidence="3">Expedition CK06-06</strain>
    </source>
</reference>
<dbReference type="InterPro" id="IPR027417">
    <property type="entry name" value="P-loop_NTPase"/>
</dbReference>
<dbReference type="GO" id="GO:0016887">
    <property type="term" value="F:ATP hydrolysis activity"/>
    <property type="evidence" value="ECO:0007669"/>
    <property type="project" value="InterPro"/>
</dbReference>
<gene>
    <name evidence="3" type="ORF">S01H1_27666</name>
</gene>
<dbReference type="PIRSF" id="PIRSF002849">
    <property type="entry name" value="AAA_ATPase_chaperone_MoxR_prd"/>
    <property type="match status" value="1"/>
</dbReference>
<organism evidence="3">
    <name type="scientific">marine sediment metagenome</name>
    <dbReference type="NCBI Taxonomy" id="412755"/>
    <lineage>
        <taxon>unclassified sequences</taxon>
        <taxon>metagenomes</taxon>
        <taxon>ecological metagenomes</taxon>
    </lineage>
</organism>
<dbReference type="InterPro" id="IPR011703">
    <property type="entry name" value="ATPase_AAA-3"/>
</dbReference>
<dbReference type="PANTHER" id="PTHR42759:SF1">
    <property type="entry name" value="MAGNESIUM-CHELATASE SUBUNIT CHLD"/>
    <property type="match status" value="1"/>
</dbReference>
<feature type="domain" description="ChlI/MoxR AAA lid" evidence="2">
    <location>
        <begin position="201"/>
        <end position="267"/>
    </location>
</feature>
<feature type="non-terminal residue" evidence="3">
    <location>
        <position position="1"/>
    </location>
</feature>
<evidence type="ECO:0000313" key="3">
    <source>
        <dbReference type="EMBL" id="GAF91615.1"/>
    </source>
</evidence>
<dbReference type="InterPro" id="IPR041628">
    <property type="entry name" value="ChlI/MoxR_AAA_lid"/>
</dbReference>
<dbReference type="Gene3D" id="1.10.8.80">
    <property type="entry name" value="Magnesium chelatase subunit I, C-Terminal domain"/>
    <property type="match status" value="1"/>
</dbReference>
<dbReference type="AlphaFoldDB" id="X0UT26"/>
<evidence type="ECO:0000259" key="2">
    <source>
        <dbReference type="Pfam" id="PF17863"/>
    </source>
</evidence>
<proteinExistence type="predicted"/>
<protein>
    <recommendedName>
        <fullName evidence="4">ATPase AAA-3 domain-containing protein</fullName>
    </recommendedName>
</protein>
<evidence type="ECO:0008006" key="4">
    <source>
        <dbReference type="Google" id="ProtNLM"/>
    </source>
</evidence>
<accession>X0UT26</accession>
<feature type="domain" description="ATPase AAA-3" evidence="1">
    <location>
        <begin position="1"/>
        <end position="122"/>
    </location>
</feature>
<dbReference type="Gene3D" id="3.40.50.300">
    <property type="entry name" value="P-loop containing nucleotide triphosphate hydrolases"/>
    <property type="match status" value="1"/>
</dbReference>
<name>X0UT26_9ZZZZ</name>